<dbReference type="AlphaFoldDB" id="A0A1G1V577"/>
<dbReference type="Pfam" id="PF18895">
    <property type="entry name" value="T4SS_pilin"/>
    <property type="match status" value="1"/>
</dbReference>
<keyword evidence="1" id="KW-1133">Transmembrane helix</keyword>
<dbReference type="InterPro" id="IPR043993">
    <property type="entry name" value="T4SS_pilin"/>
</dbReference>
<organism evidence="3 4">
    <name type="scientific">Candidatus Blackburnbacteria bacterium RIFCSPHIGHO2_02_FULL_44_20</name>
    <dbReference type="NCBI Taxonomy" id="1797516"/>
    <lineage>
        <taxon>Bacteria</taxon>
        <taxon>Candidatus Blackburniibacteriota</taxon>
    </lineage>
</organism>
<feature type="chain" id="PRO_5009580987" evidence="2">
    <location>
        <begin position="26"/>
        <end position="134"/>
    </location>
</feature>
<feature type="transmembrane region" description="Helical" evidence="1">
    <location>
        <begin position="49"/>
        <end position="76"/>
    </location>
</feature>
<gene>
    <name evidence="3" type="ORF">A3D26_00390</name>
</gene>
<proteinExistence type="predicted"/>
<reference evidence="3 4" key="1">
    <citation type="journal article" date="2016" name="Nat. Commun.">
        <title>Thousands of microbial genomes shed light on interconnected biogeochemical processes in an aquifer system.</title>
        <authorList>
            <person name="Anantharaman K."/>
            <person name="Brown C.T."/>
            <person name="Hug L.A."/>
            <person name="Sharon I."/>
            <person name="Castelle C.J."/>
            <person name="Probst A.J."/>
            <person name="Thomas B.C."/>
            <person name="Singh A."/>
            <person name="Wilkins M.J."/>
            <person name="Karaoz U."/>
            <person name="Brodie E.L."/>
            <person name="Williams K.H."/>
            <person name="Hubbard S.S."/>
            <person name="Banfield J.F."/>
        </authorList>
    </citation>
    <scope>NUCLEOTIDE SEQUENCE [LARGE SCALE GENOMIC DNA]</scope>
</reference>
<evidence type="ECO:0000256" key="2">
    <source>
        <dbReference type="SAM" id="SignalP"/>
    </source>
</evidence>
<keyword evidence="1" id="KW-0812">Transmembrane</keyword>
<evidence type="ECO:0000256" key="1">
    <source>
        <dbReference type="SAM" id="Phobius"/>
    </source>
</evidence>
<feature type="transmembrane region" description="Helical" evidence="1">
    <location>
        <begin position="97"/>
        <end position="121"/>
    </location>
</feature>
<evidence type="ECO:0000313" key="4">
    <source>
        <dbReference type="Proteomes" id="UP000178319"/>
    </source>
</evidence>
<sequence>MTNKYLNALWTSALALSASAVPAFAQKKVEEGKINIGAGAPSDVVRDLTIGTVVSVAIRVLVIVAAVLFFFWLVLGGIKWITSGGDKNKTEEARQQITAALVGLVVVFSAWAIAQLIKILFDVDLFNLQLSRPA</sequence>
<feature type="signal peptide" evidence="2">
    <location>
        <begin position="1"/>
        <end position="25"/>
    </location>
</feature>
<comment type="caution">
    <text evidence="3">The sequence shown here is derived from an EMBL/GenBank/DDBJ whole genome shotgun (WGS) entry which is preliminary data.</text>
</comment>
<dbReference type="EMBL" id="MHBZ01000033">
    <property type="protein sequence ID" value="OGY10544.1"/>
    <property type="molecule type" value="Genomic_DNA"/>
</dbReference>
<name>A0A1G1V577_9BACT</name>
<protein>
    <submittedName>
        <fullName evidence="3">Uncharacterized protein</fullName>
    </submittedName>
</protein>
<dbReference type="Proteomes" id="UP000178319">
    <property type="component" value="Unassembled WGS sequence"/>
</dbReference>
<evidence type="ECO:0000313" key="3">
    <source>
        <dbReference type="EMBL" id="OGY10544.1"/>
    </source>
</evidence>
<keyword evidence="1" id="KW-0472">Membrane</keyword>
<dbReference type="STRING" id="1797516.A3D26_00390"/>
<accession>A0A1G1V577</accession>
<keyword evidence="2" id="KW-0732">Signal</keyword>